<gene>
    <name evidence="1" type="ORF">K7C98_14525</name>
</gene>
<organism evidence="1 2">
    <name type="scientific">Nannocystis pusilla</name>
    <dbReference type="NCBI Taxonomy" id="889268"/>
    <lineage>
        <taxon>Bacteria</taxon>
        <taxon>Pseudomonadati</taxon>
        <taxon>Myxococcota</taxon>
        <taxon>Polyangia</taxon>
        <taxon>Nannocystales</taxon>
        <taxon>Nannocystaceae</taxon>
        <taxon>Nannocystis</taxon>
    </lineage>
</organism>
<keyword evidence="2" id="KW-1185">Reference proteome</keyword>
<comment type="caution">
    <text evidence="1">The sequence shown here is derived from an EMBL/GenBank/DDBJ whole genome shotgun (WGS) entry which is preliminary data.</text>
</comment>
<proteinExistence type="predicted"/>
<name>A0ABS7TQG1_9BACT</name>
<dbReference type="Proteomes" id="UP001139031">
    <property type="component" value="Unassembled WGS sequence"/>
</dbReference>
<dbReference type="Pfam" id="PF12059">
    <property type="entry name" value="DUF3540"/>
    <property type="match status" value="1"/>
</dbReference>
<protein>
    <submittedName>
        <fullName evidence="1">DUF3540 domain-containing protein</fullName>
    </submittedName>
</protein>
<dbReference type="InterPro" id="IPR021927">
    <property type="entry name" value="DUF3540"/>
</dbReference>
<accession>A0ABS7TQG1</accession>
<evidence type="ECO:0000313" key="2">
    <source>
        <dbReference type="Proteomes" id="UP001139031"/>
    </source>
</evidence>
<dbReference type="EMBL" id="JAIRAU010000016">
    <property type="protein sequence ID" value="MBZ5710474.1"/>
    <property type="molecule type" value="Genomic_DNA"/>
</dbReference>
<dbReference type="RefSeq" id="WP_224192242.1">
    <property type="nucleotide sequence ID" value="NZ_JAIRAU010000016.1"/>
</dbReference>
<evidence type="ECO:0000313" key="1">
    <source>
        <dbReference type="EMBL" id="MBZ5710474.1"/>
    </source>
</evidence>
<sequence length="218" mass="23581">MQVHDLQRLRVPATAPAHQGSAIVRELREQSIALSEEPDGEAWIARRAASCLLAPEVGDRVWFVVEAGAPGQQRCFVTAVLEREGDAAARLDVAGAPELRIEATRLTLRAEAQLELQADELRARGRLARVVLDECSSVLRTLFTHASKVTVVGKVVETLADRISQHSKISQRSVEQIDQVKAGTIDYRATCSAQIGAEHALVTGAELVKIDGGQIHLG</sequence>
<reference evidence="1" key="1">
    <citation type="submission" date="2021-08" db="EMBL/GenBank/DDBJ databases">
        <authorList>
            <person name="Stevens D.C."/>
        </authorList>
    </citation>
    <scope>NUCLEOTIDE SEQUENCE</scope>
    <source>
        <strain evidence="1">DSM 53165</strain>
    </source>
</reference>